<dbReference type="GO" id="GO:0003968">
    <property type="term" value="F:RNA-directed RNA polymerase activity"/>
    <property type="evidence" value="ECO:0007669"/>
    <property type="project" value="UniProtKB-KW"/>
</dbReference>
<keyword evidence="2" id="KW-0696">RNA-directed RNA polymerase</keyword>
<gene>
    <name evidence="2" type="ORF">KUF71_011236</name>
</gene>
<keyword evidence="2" id="KW-0548">Nucleotidyltransferase</keyword>
<keyword evidence="2" id="KW-0808">Transferase</keyword>
<dbReference type="AlphaFoldDB" id="A0AAE1HIM9"/>
<comment type="caution">
    <text evidence="2">The sequence shown here is derived from an EMBL/GenBank/DDBJ whole genome shotgun (WGS) entry which is preliminary data.</text>
</comment>
<keyword evidence="3" id="KW-1185">Reference proteome</keyword>
<dbReference type="Pfam" id="PF06477">
    <property type="entry name" value="DUF1091"/>
    <property type="match status" value="1"/>
</dbReference>
<reference evidence="2" key="1">
    <citation type="submission" date="2021-07" db="EMBL/GenBank/DDBJ databases">
        <authorList>
            <person name="Catto M.A."/>
            <person name="Jacobson A."/>
            <person name="Kennedy G."/>
            <person name="Labadie P."/>
            <person name="Hunt B.G."/>
            <person name="Srinivasan R."/>
        </authorList>
    </citation>
    <scope>NUCLEOTIDE SEQUENCE</scope>
    <source>
        <strain evidence="2">PL_HMW_Pooled</strain>
        <tissue evidence="2">Head</tissue>
    </source>
</reference>
<sequence>MQYRQTFELLRAPIAPPRLAAPARGLGAARRDTAAHGARRTARSRSAAPVSNMRPASGVVLAVLCAPLLQARNYEIVFERIEGHVADPEYFGPKTGMHVRRFNKSISVVVDCLEIIKPLPNDTIAEVILYERKDNEYFPSWLKYRRNFCDYLAHDKRPVFKEIGKIFGFPPSCPVVGTFSVNNYRPNDDLLPPILPGPDNWKLEFAFLLEDKGKQDKNLIRHAVVFRVDRRKAILGKGKG</sequence>
<accession>A0AAE1HIM9</accession>
<evidence type="ECO:0000256" key="1">
    <source>
        <dbReference type="SAM" id="MobiDB-lite"/>
    </source>
</evidence>
<evidence type="ECO:0000313" key="2">
    <source>
        <dbReference type="EMBL" id="KAK3922060.1"/>
    </source>
</evidence>
<evidence type="ECO:0000313" key="3">
    <source>
        <dbReference type="Proteomes" id="UP001219518"/>
    </source>
</evidence>
<protein>
    <submittedName>
        <fullName evidence="2">RNA-directed RNA polymerase L</fullName>
    </submittedName>
</protein>
<organism evidence="2 3">
    <name type="scientific">Frankliniella fusca</name>
    <dbReference type="NCBI Taxonomy" id="407009"/>
    <lineage>
        <taxon>Eukaryota</taxon>
        <taxon>Metazoa</taxon>
        <taxon>Ecdysozoa</taxon>
        <taxon>Arthropoda</taxon>
        <taxon>Hexapoda</taxon>
        <taxon>Insecta</taxon>
        <taxon>Pterygota</taxon>
        <taxon>Neoptera</taxon>
        <taxon>Paraneoptera</taxon>
        <taxon>Thysanoptera</taxon>
        <taxon>Terebrantia</taxon>
        <taxon>Thripoidea</taxon>
        <taxon>Thripidae</taxon>
        <taxon>Frankliniella</taxon>
    </lineage>
</organism>
<proteinExistence type="predicted"/>
<dbReference type="EMBL" id="JAHWGI010001064">
    <property type="protein sequence ID" value="KAK3922060.1"/>
    <property type="molecule type" value="Genomic_DNA"/>
</dbReference>
<dbReference type="InterPro" id="IPR010512">
    <property type="entry name" value="DUF1091"/>
</dbReference>
<feature type="region of interest" description="Disordered" evidence="1">
    <location>
        <begin position="23"/>
        <end position="50"/>
    </location>
</feature>
<reference evidence="2" key="2">
    <citation type="journal article" date="2023" name="BMC Genomics">
        <title>Pest status, molecular evolution, and epigenetic factors derived from the genome assembly of Frankliniella fusca, a thysanopteran phytovirus vector.</title>
        <authorList>
            <person name="Catto M.A."/>
            <person name="Labadie P.E."/>
            <person name="Jacobson A.L."/>
            <person name="Kennedy G.G."/>
            <person name="Srinivasan R."/>
            <person name="Hunt B.G."/>
        </authorList>
    </citation>
    <scope>NUCLEOTIDE SEQUENCE</scope>
    <source>
        <strain evidence="2">PL_HMW_Pooled</strain>
    </source>
</reference>
<name>A0AAE1HIM9_9NEOP</name>
<dbReference type="Proteomes" id="UP001219518">
    <property type="component" value="Unassembled WGS sequence"/>
</dbReference>